<dbReference type="EMBL" id="CP038033">
    <property type="protein sequence ID" value="QBQ55860.1"/>
    <property type="molecule type" value="Genomic_DNA"/>
</dbReference>
<dbReference type="NCBIfam" id="NF040563">
    <property type="entry name" value="guided_IscB"/>
    <property type="match status" value="1"/>
</dbReference>
<dbReference type="Gene3D" id="1.10.30.50">
    <property type="match status" value="1"/>
</dbReference>
<dbReference type="Pfam" id="PF14239">
    <property type="entry name" value="RRXRR"/>
    <property type="match status" value="1"/>
</dbReference>
<name>A0A4P7C2H3_9GAMM</name>
<dbReference type="GO" id="GO:0004519">
    <property type="term" value="F:endonuclease activity"/>
    <property type="evidence" value="ECO:0007669"/>
    <property type="project" value="UniProtKB-KW"/>
</dbReference>
<evidence type="ECO:0000313" key="3">
    <source>
        <dbReference type="Proteomes" id="UP000294325"/>
    </source>
</evidence>
<dbReference type="InterPro" id="IPR003615">
    <property type="entry name" value="HNH_nuc"/>
</dbReference>
<proteinExistence type="predicted"/>
<dbReference type="RefSeq" id="WP_134359115.1">
    <property type="nucleotide sequence ID" value="NZ_CP038033.1"/>
</dbReference>
<dbReference type="InterPro" id="IPR052892">
    <property type="entry name" value="NA-targeting_endonuclease"/>
</dbReference>
<dbReference type="OrthoDB" id="9802901at2"/>
<keyword evidence="2" id="KW-0255">Endonuclease</keyword>
<accession>A0A4P7C2H3</accession>
<dbReference type="PANTHER" id="PTHR33877">
    <property type="entry name" value="SLL1193 PROTEIN"/>
    <property type="match status" value="1"/>
</dbReference>
<dbReference type="CDD" id="cd00085">
    <property type="entry name" value="HNHc"/>
    <property type="match status" value="1"/>
</dbReference>
<dbReference type="AlphaFoldDB" id="A0A4P7C2H3"/>
<dbReference type="KEGG" id="nwr:E3U44_16070"/>
<dbReference type="InterPro" id="IPR047693">
    <property type="entry name" value="RNA-guided_IscB-like"/>
</dbReference>
<keyword evidence="2" id="KW-0540">Nuclease</keyword>
<keyword evidence="3" id="KW-1185">Reference proteome</keyword>
<dbReference type="SMART" id="SM00507">
    <property type="entry name" value="HNHc"/>
    <property type="match status" value="1"/>
</dbReference>
<keyword evidence="2" id="KW-0378">Hydrolase</keyword>
<gene>
    <name evidence="2" type="ORF">E3U44_16070</name>
</gene>
<dbReference type="Pfam" id="PF01844">
    <property type="entry name" value="HNH"/>
    <property type="match status" value="1"/>
</dbReference>
<dbReference type="InterPro" id="IPR002711">
    <property type="entry name" value="HNH"/>
</dbReference>
<reference evidence="2 3" key="1">
    <citation type="submission" date="2019-03" db="EMBL/GenBank/DDBJ databases">
        <title>The genome sequence of Nitrosococcus wardiae strain D1FHST reveals the archetypal metabolic capacity of ammonia-oxidizing Gammaproteobacteria.</title>
        <authorList>
            <person name="Wang L."/>
            <person name="Lim C.K."/>
            <person name="Hanson T.E."/>
            <person name="Dang H."/>
            <person name="Klotz M.G."/>
        </authorList>
    </citation>
    <scope>NUCLEOTIDE SEQUENCE [LARGE SCALE GENOMIC DNA]</scope>
    <source>
        <strain evidence="2 3">D1FHS</strain>
    </source>
</reference>
<evidence type="ECO:0000259" key="1">
    <source>
        <dbReference type="SMART" id="SM00507"/>
    </source>
</evidence>
<dbReference type="PANTHER" id="PTHR33877:SF2">
    <property type="entry name" value="OS07G0170200 PROTEIN"/>
    <property type="match status" value="1"/>
</dbReference>
<evidence type="ECO:0000313" key="2">
    <source>
        <dbReference type="EMBL" id="QBQ55860.1"/>
    </source>
</evidence>
<sequence>MNSVFILDTDKTPLMPCRPSRARRLLREGKAAVYRMQPFTIILKYRVDPSPQPVGFKVDPGSKTTGLALVGNFPQQGRVVLWGANLEHRGQSVRDRLEKRRLLRRGRRGRKTRYRAPRFLNRTRPKGWLAPSLRSRVENVSTWFNRLLDRAPISECHIETVRFDMQKIQNPEINGVEYQQGELQGYEVREYLLEKWGRKCAYCGKNSAPREVEHIVPRSRGGSHRVSNLTLACTPCNQKKNSKTATEFGYPQIQSKANRPLKDAAAVNATRYAIGGVIQSIGLPTSFWRGGRTKKNRISQGYAKDHWIDAACVGESGEQVTITKGHRALHIKATGRGTRQVVLTDKYGFPRGKAGRCKRVKGFQTGDLVRLSQPRGKYEGIHTGILASIRANGTFDIKAKAGKISANWKHFKLIQRGDGYDYGLSAV</sequence>
<organism evidence="2 3">
    <name type="scientific">Nitrosococcus wardiae</name>
    <dbReference type="NCBI Taxonomy" id="1814290"/>
    <lineage>
        <taxon>Bacteria</taxon>
        <taxon>Pseudomonadati</taxon>
        <taxon>Pseudomonadota</taxon>
        <taxon>Gammaproteobacteria</taxon>
        <taxon>Chromatiales</taxon>
        <taxon>Chromatiaceae</taxon>
        <taxon>Nitrosococcus</taxon>
    </lineage>
</organism>
<feature type="domain" description="HNH nuclease" evidence="1">
    <location>
        <begin position="187"/>
        <end position="238"/>
    </location>
</feature>
<dbReference type="Proteomes" id="UP000294325">
    <property type="component" value="Chromosome"/>
</dbReference>
<dbReference type="InterPro" id="IPR025938">
    <property type="entry name" value="RRXRR_dom"/>
</dbReference>
<protein>
    <submittedName>
        <fullName evidence="2">HNH endonuclease</fullName>
    </submittedName>
</protein>